<dbReference type="Proteomes" id="UP001430953">
    <property type="component" value="Unassembled WGS sequence"/>
</dbReference>
<evidence type="ECO:0000313" key="3">
    <source>
        <dbReference type="Proteomes" id="UP001430953"/>
    </source>
</evidence>
<proteinExistence type="predicted"/>
<feature type="compositionally biased region" description="Basic residues" evidence="1">
    <location>
        <begin position="1"/>
        <end position="20"/>
    </location>
</feature>
<evidence type="ECO:0000313" key="2">
    <source>
        <dbReference type="EMBL" id="KAL0122100.1"/>
    </source>
</evidence>
<feature type="region of interest" description="Disordered" evidence="1">
    <location>
        <begin position="1"/>
        <end position="107"/>
    </location>
</feature>
<name>A0AAW2G6L7_9HYME</name>
<comment type="caution">
    <text evidence="2">The sequence shown here is derived from an EMBL/GenBank/DDBJ whole genome shotgun (WGS) entry which is preliminary data.</text>
</comment>
<reference evidence="2 3" key="1">
    <citation type="submission" date="2023-03" db="EMBL/GenBank/DDBJ databases">
        <title>High recombination rates correlate with genetic variation in Cardiocondyla obscurior ants.</title>
        <authorList>
            <person name="Errbii M."/>
        </authorList>
    </citation>
    <scope>NUCLEOTIDE SEQUENCE [LARGE SCALE GENOMIC DNA]</scope>
    <source>
        <strain evidence="2">Alpha-2009</strain>
        <tissue evidence="2">Whole body</tissue>
    </source>
</reference>
<keyword evidence="3" id="KW-1185">Reference proteome</keyword>
<dbReference type="EMBL" id="JADYXP020000006">
    <property type="protein sequence ID" value="KAL0122100.1"/>
    <property type="molecule type" value="Genomic_DNA"/>
</dbReference>
<accession>A0AAW2G6L7</accession>
<protein>
    <submittedName>
        <fullName evidence="2">Uncharacterized protein</fullName>
    </submittedName>
</protein>
<gene>
    <name evidence="2" type="ORF">PUN28_007103</name>
</gene>
<dbReference type="AlphaFoldDB" id="A0AAW2G6L7"/>
<sequence length="267" mass="30149">MKRPARRVRGWRSRGKRRHAREGGGGKKLQPWTLHDYTIKSYIQSKRVKEREKPARSKRKVQEGRGEKGARVQKDRRSCTDEGDGEQKEEEEREGRRGSGGLLSAGPGYGNLRAVKCPSKRDERGRLLASSTAALCDPCHRTRGYRATFETPYRNSIPAICVIIDDRAHDVYFAVRGNLLHSSFHNRATLSLATAPILTETIELINARLDYACVFAIVLRNRDTLSTNKSGKKNLPKNLRQDKAFKNTVVELMASSHRAKRKKGAVN</sequence>
<feature type="compositionally biased region" description="Basic and acidic residues" evidence="1">
    <location>
        <begin position="47"/>
        <end position="80"/>
    </location>
</feature>
<organism evidence="2 3">
    <name type="scientific">Cardiocondyla obscurior</name>
    <dbReference type="NCBI Taxonomy" id="286306"/>
    <lineage>
        <taxon>Eukaryota</taxon>
        <taxon>Metazoa</taxon>
        <taxon>Ecdysozoa</taxon>
        <taxon>Arthropoda</taxon>
        <taxon>Hexapoda</taxon>
        <taxon>Insecta</taxon>
        <taxon>Pterygota</taxon>
        <taxon>Neoptera</taxon>
        <taxon>Endopterygota</taxon>
        <taxon>Hymenoptera</taxon>
        <taxon>Apocrita</taxon>
        <taxon>Aculeata</taxon>
        <taxon>Formicoidea</taxon>
        <taxon>Formicidae</taxon>
        <taxon>Myrmicinae</taxon>
        <taxon>Cardiocondyla</taxon>
    </lineage>
</organism>
<feature type="compositionally biased region" description="Acidic residues" evidence="1">
    <location>
        <begin position="81"/>
        <end position="92"/>
    </location>
</feature>
<evidence type="ECO:0000256" key="1">
    <source>
        <dbReference type="SAM" id="MobiDB-lite"/>
    </source>
</evidence>
<feature type="compositionally biased region" description="Gly residues" evidence="1">
    <location>
        <begin position="98"/>
        <end position="107"/>
    </location>
</feature>